<name>V9F5A4_PHYNI</name>
<sequence>MRIKSWVKAKKTDDYVLTKLKLNELSDIALMEHAKFKIFEQFKIAGWLKEQATTTKAWKDLGLDRLSVAEVLEAAAFSTYVQYVLALNEKAKKIDFHNWKTLLGGGSETEFLVKVTTLVRKGRGITDLKLMVGSGSRSLEQEHNSIESPFVT</sequence>
<accession>V9F5A4</accession>
<evidence type="ECO:0000313" key="2">
    <source>
        <dbReference type="Proteomes" id="UP000018721"/>
    </source>
</evidence>
<dbReference type="AlphaFoldDB" id="V9F5A4"/>
<comment type="caution">
    <text evidence="1">The sequence shown here is derived from an EMBL/GenBank/DDBJ whole genome shotgun (WGS) entry which is preliminary data.</text>
</comment>
<dbReference type="EMBL" id="ANIZ01001595">
    <property type="protein sequence ID" value="ETI46266.1"/>
    <property type="molecule type" value="Genomic_DNA"/>
</dbReference>
<evidence type="ECO:0008006" key="3">
    <source>
        <dbReference type="Google" id="ProtNLM"/>
    </source>
</evidence>
<keyword evidence="2" id="KW-1185">Reference proteome</keyword>
<proteinExistence type="predicted"/>
<dbReference type="Proteomes" id="UP000018721">
    <property type="component" value="Unassembled WGS sequence"/>
</dbReference>
<dbReference type="HOGENOM" id="CLU_1725918_0_0_1"/>
<evidence type="ECO:0000313" key="1">
    <source>
        <dbReference type="EMBL" id="ETI46266.1"/>
    </source>
</evidence>
<reference evidence="1 2" key="1">
    <citation type="submission" date="2013-11" db="EMBL/GenBank/DDBJ databases">
        <title>The Genome Sequence of Phytophthora parasitica P1569.</title>
        <authorList>
            <consortium name="The Broad Institute Genomics Platform"/>
            <person name="Russ C."/>
            <person name="Tyler B."/>
            <person name="Panabieres F."/>
            <person name="Shan W."/>
            <person name="Tripathy S."/>
            <person name="Grunwald N."/>
            <person name="Machado M."/>
            <person name="Johnson C.S."/>
            <person name="Arredondo F."/>
            <person name="Hong C."/>
            <person name="Coffey M."/>
            <person name="Young S.K."/>
            <person name="Zeng Q."/>
            <person name="Gargeya S."/>
            <person name="Fitzgerald M."/>
            <person name="Abouelleil A."/>
            <person name="Alvarado L."/>
            <person name="Chapman S.B."/>
            <person name="Gainer-Dewar J."/>
            <person name="Goldberg J."/>
            <person name="Griggs A."/>
            <person name="Gujja S."/>
            <person name="Hansen M."/>
            <person name="Howarth C."/>
            <person name="Imamovic A."/>
            <person name="Ireland A."/>
            <person name="Larimer J."/>
            <person name="McCowan C."/>
            <person name="Murphy C."/>
            <person name="Pearson M."/>
            <person name="Poon T.W."/>
            <person name="Priest M."/>
            <person name="Roberts A."/>
            <person name="Saif S."/>
            <person name="Shea T."/>
            <person name="Sykes S."/>
            <person name="Wortman J."/>
            <person name="Nusbaum C."/>
            <person name="Birren B."/>
        </authorList>
    </citation>
    <scope>NUCLEOTIDE SEQUENCE [LARGE SCALE GENOMIC DNA]</scope>
    <source>
        <strain evidence="1 2">P1569</strain>
    </source>
</reference>
<dbReference type="OrthoDB" id="92956at2759"/>
<organism evidence="1 2">
    <name type="scientific">Phytophthora nicotianae P1569</name>
    <dbReference type="NCBI Taxonomy" id="1317065"/>
    <lineage>
        <taxon>Eukaryota</taxon>
        <taxon>Sar</taxon>
        <taxon>Stramenopiles</taxon>
        <taxon>Oomycota</taxon>
        <taxon>Peronosporomycetes</taxon>
        <taxon>Peronosporales</taxon>
        <taxon>Peronosporaceae</taxon>
        <taxon>Phytophthora</taxon>
    </lineage>
</organism>
<gene>
    <name evidence="1" type="ORF">F443_09324</name>
</gene>
<protein>
    <recommendedName>
        <fullName evidence="3">RxLR effector protein</fullName>
    </recommendedName>
</protein>